<dbReference type="InterPro" id="IPR018108">
    <property type="entry name" value="MCP_transmembrane"/>
</dbReference>
<sequence length="865" mass="96843">MELLAGEPEYVVEHHESDCRFTFDFTKVYWNSRLHTEHERLVHMFKPEEVIADVFAGVGPFAAPAAKKGCAVLANDLNPESAKYLSINVTNNRVTDLVRVTCEDGREFIQKSVGRVWNEPFAPYSGPKPSRVQEEKERRRLQKLRAEGQALPETVDVEVKPEQLRRRVSHFVMNLPDSAIQFLDAFRGILSDADPNMREAYEALPMIHCHCFTREAEPDKAEADIRRESFVNAIAPKGDLTKIGRVQFAILFRVADTSRRGLVSWEDFVVFETVLKRPDADYWMAFQYFDTDHSGFIDYNEFRSVMSASITPESIPFDFDCDWVQLYLGKKNGTHVLGYNEFTQLMKGLQGERLRQAFKFLDADQDGFILPDQFKRIVLEIAGHKLSEAVIDRLPTLCTLSPGQRISYSEVNAFYNVIKEMDMVERIIREATAKSKDGRIDQNDFLNHAAMHSRYSLFTPMEASIVFHFAGRGVPGQRLSLLDFGQLLDPRWKAPHSHFEDDKPGQSTVSATSLMHKFFSSSYNFALGGIAGAFGATIVYPIDMVKTRMQNQRSTVVGQMLYKNSLDCAKKILRNEGFLGFYRGLGPQLVGVAPEKAIKLTVNDLIRGKAMDPETGRIKLGWELFAGGAAGGCQVVFTNPLEIVKIRLQVQGEAAKLEGAVPKGAIHIVRQLGIVGLYKGVSACLLRDVPFSAIYFPVYSHLKSDVFQEGYNGKQLSFVETLSAAALAGMPAAYLATPADVVKTRLQVEAKQGQTKYNGLRDAFVKIYREEGFKALFKGGPARVIRSSPQFGFTLLGYETLKKMIPYPWEEKPPQVATALTSRSDDLARIRARNALKILLDVHGDVGRLAAASSKPLSLSSPKLS</sequence>
<evidence type="ECO:0000256" key="7">
    <source>
        <dbReference type="ARBA" id="ARBA00022737"/>
    </source>
</evidence>
<dbReference type="Pfam" id="PF00153">
    <property type="entry name" value="Mito_carr"/>
    <property type="match status" value="3"/>
</dbReference>
<dbReference type="PANTHER" id="PTHR45678:SF9">
    <property type="entry name" value="CALCIUM-BINDING MITOCHONDRIAL CARRIER PROTEIN ARALAR1"/>
    <property type="match status" value="1"/>
</dbReference>
<dbReference type="InterPro" id="IPR056743">
    <property type="entry name" value="TRM5-TYW2-like_MTfase"/>
</dbReference>
<evidence type="ECO:0000256" key="9">
    <source>
        <dbReference type="ARBA" id="ARBA00022837"/>
    </source>
</evidence>
<evidence type="ECO:0000256" key="14">
    <source>
        <dbReference type="ARBA" id="ARBA00059916"/>
    </source>
</evidence>
<comment type="caution">
    <text evidence="20">The sequence shown here is derived from an EMBL/GenBank/DDBJ whole genome shotgun (WGS) entry which is preliminary data.</text>
</comment>
<dbReference type="GO" id="GO:0006400">
    <property type="term" value="P:tRNA modification"/>
    <property type="evidence" value="ECO:0007669"/>
    <property type="project" value="UniProtKB-ARBA"/>
</dbReference>
<feature type="repeat" description="Solcar" evidence="17">
    <location>
        <begin position="519"/>
        <end position="609"/>
    </location>
</feature>
<protein>
    <recommendedName>
        <fullName evidence="15">Mitochondrial aspartate-glutamate transporter AGC1</fullName>
    </recommendedName>
    <alternativeName>
        <fullName evidence="16">Aspartate-glutamate carrier 1</fullName>
    </alternativeName>
</protein>
<dbReference type="Pfam" id="PF00036">
    <property type="entry name" value="EF-hand_1"/>
    <property type="match status" value="1"/>
</dbReference>
<gene>
    <name evidence="20" type="ORF">EST38_g1805</name>
</gene>
<dbReference type="PROSITE" id="PS00018">
    <property type="entry name" value="EF_HAND_1"/>
    <property type="match status" value="1"/>
</dbReference>
<evidence type="ECO:0000256" key="12">
    <source>
        <dbReference type="ARBA" id="ARBA00023136"/>
    </source>
</evidence>
<dbReference type="Pfam" id="PF13202">
    <property type="entry name" value="EF-hand_5"/>
    <property type="match status" value="1"/>
</dbReference>
<keyword evidence="21" id="KW-1185">Reference proteome</keyword>
<dbReference type="EMBL" id="SDEE01000027">
    <property type="protein sequence ID" value="RXW24026.1"/>
    <property type="molecule type" value="Genomic_DNA"/>
</dbReference>
<proteinExistence type="inferred from homology"/>
<dbReference type="PROSITE" id="PS51684">
    <property type="entry name" value="SAM_MT_TRM5_TYW2"/>
    <property type="match status" value="1"/>
</dbReference>
<dbReference type="InterPro" id="IPR011992">
    <property type="entry name" value="EF-hand-dom_pair"/>
</dbReference>
<dbReference type="InterPro" id="IPR023395">
    <property type="entry name" value="MCP_dom_sf"/>
</dbReference>
<dbReference type="SUPFAM" id="SSF47473">
    <property type="entry name" value="EF-hand"/>
    <property type="match status" value="1"/>
</dbReference>
<evidence type="ECO:0000256" key="5">
    <source>
        <dbReference type="ARBA" id="ARBA00022691"/>
    </source>
</evidence>
<dbReference type="Gene3D" id="1.10.238.10">
    <property type="entry name" value="EF-hand"/>
    <property type="match status" value="2"/>
</dbReference>
<evidence type="ECO:0000259" key="18">
    <source>
        <dbReference type="PROSITE" id="PS50222"/>
    </source>
</evidence>
<dbReference type="Pfam" id="PF13833">
    <property type="entry name" value="EF-hand_8"/>
    <property type="match status" value="1"/>
</dbReference>
<dbReference type="GO" id="GO:0016740">
    <property type="term" value="F:transferase activity"/>
    <property type="evidence" value="ECO:0007669"/>
    <property type="project" value="UniProtKB-KW"/>
</dbReference>
<keyword evidence="12 17" id="KW-0472">Membrane</keyword>
<keyword evidence="3" id="KW-0813">Transport</keyword>
<dbReference type="Gene3D" id="3.40.50.150">
    <property type="entry name" value="Vaccinia Virus protein VP39"/>
    <property type="match status" value="1"/>
</dbReference>
<dbReference type="Gene3D" id="1.50.40.10">
    <property type="entry name" value="Mitochondrial carrier domain"/>
    <property type="match status" value="1"/>
</dbReference>
<dbReference type="PANTHER" id="PTHR45678">
    <property type="entry name" value="MITOCHONDRIAL 2-OXODICARBOXYLATE CARRIER 1-RELATED"/>
    <property type="match status" value="1"/>
</dbReference>
<dbReference type="PROSITE" id="PS50222">
    <property type="entry name" value="EF_HAND_2"/>
    <property type="match status" value="2"/>
</dbReference>
<dbReference type="InterPro" id="IPR029063">
    <property type="entry name" value="SAM-dependent_MTases_sf"/>
</dbReference>
<dbReference type="GO" id="GO:0005743">
    <property type="term" value="C:mitochondrial inner membrane"/>
    <property type="evidence" value="ECO:0007669"/>
    <property type="project" value="UniProtKB-SubCell"/>
</dbReference>
<evidence type="ECO:0000256" key="17">
    <source>
        <dbReference type="PROSITE-ProRule" id="PRU00282"/>
    </source>
</evidence>
<evidence type="ECO:0000256" key="4">
    <source>
        <dbReference type="ARBA" id="ARBA00022679"/>
    </source>
</evidence>
<keyword evidence="10" id="KW-1133">Transmembrane helix</keyword>
<evidence type="ECO:0000256" key="3">
    <source>
        <dbReference type="ARBA" id="ARBA00022448"/>
    </source>
</evidence>
<dbReference type="GO" id="GO:0015183">
    <property type="term" value="F:L-aspartate transmembrane transporter activity"/>
    <property type="evidence" value="ECO:0007669"/>
    <property type="project" value="TreeGrafter"/>
</dbReference>
<dbReference type="STRING" id="2316362.A0A4Q2DWI9"/>
<dbReference type="AlphaFoldDB" id="A0A4Q2DWI9"/>
<dbReference type="Pfam" id="PF02475">
    <property type="entry name" value="TRM5-TYW2_MTfase"/>
    <property type="match status" value="1"/>
</dbReference>
<keyword evidence="8" id="KW-0999">Mitochondrion inner membrane</keyword>
<dbReference type="GO" id="GO:0005313">
    <property type="term" value="F:L-glutamate transmembrane transporter activity"/>
    <property type="evidence" value="ECO:0007669"/>
    <property type="project" value="TreeGrafter"/>
</dbReference>
<dbReference type="InterPro" id="IPR051028">
    <property type="entry name" value="Mito_Solute_Carrier"/>
</dbReference>
<evidence type="ECO:0000256" key="1">
    <source>
        <dbReference type="ARBA" id="ARBA00004448"/>
    </source>
</evidence>
<organism evidence="20 21">
    <name type="scientific">Candolleomyces aberdarensis</name>
    <dbReference type="NCBI Taxonomy" id="2316362"/>
    <lineage>
        <taxon>Eukaryota</taxon>
        <taxon>Fungi</taxon>
        <taxon>Dikarya</taxon>
        <taxon>Basidiomycota</taxon>
        <taxon>Agaricomycotina</taxon>
        <taxon>Agaricomycetes</taxon>
        <taxon>Agaricomycetidae</taxon>
        <taxon>Agaricales</taxon>
        <taxon>Agaricineae</taxon>
        <taxon>Psathyrellaceae</taxon>
        <taxon>Candolleomyces</taxon>
    </lineage>
</organism>
<dbReference type="InterPro" id="IPR002067">
    <property type="entry name" value="MCP"/>
</dbReference>
<dbReference type="InterPro" id="IPR002048">
    <property type="entry name" value="EF_hand_dom"/>
</dbReference>
<dbReference type="Proteomes" id="UP000290288">
    <property type="component" value="Unassembled WGS sequence"/>
</dbReference>
<dbReference type="GO" id="GO:0043490">
    <property type="term" value="P:malate-aspartate shuttle"/>
    <property type="evidence" value="ECO:0007669"/>
    <property type="project" value="TreeGrafter"/>
</dbReference>
<feature type="repeat" description="Solcar" evidence="17">
    <location>
        <begin position="716"/>
        <end position="804"/>
    </location>
</feature>
<keyword evidence="6 17" id="KW-0812">Transmembrane</keyword>
<dbReference type="SUPFAM" id="SSF103506">
    <property type="entry name" value="Mitochondrial carrier"/>
    <property type="match status" value="1"/>
</dbReference>
<dbReference type="CDD" id="cd02440">
    <property type="entry name" value="AdoMet_MTases"/>
    <property type="match status" value="1"/>
</dbReference>
<dbReference type="SUPFAM" id="SSF53335">
    <property type="entry name" value="S-adenosyl-L-methionine-dependent methyltransferases"/>
    <property type="match status" value="1"/>
</dbReference>
<name>A0A4Q2DWI9_9AGAR</name>
<evidence type="ECO:0000256" key="6">
    <source>
        <dbReference type="ARBA" id="ARBA00022692"/>
    </source>
</evidence>
<evidence type="ECO:0000313" key="20">
    <source>
        <dbReference type="EMBL" id="RXW24026.1"/>
    </source>
</evidence>
<feature type="domain" description="EF-hand" evidence="18">
    <location>
        <begin position="349"/>
        <end position="384"/>
    </location>
</feature>
<feature type="domain" description="EF-hand" evidence="18">
    <location>
        <begin position="277"/>
        <end position="312"/>
    </location>
</feature>
<comment type="subcellular location">
    <subcellularLocation>
        <location evidence="1">Mitochondrion inner membrane</location>
        <topology evidence="1">Multi-pass membrane protein</topology>
    </subcellularLocation>
</comment>
<reference evidence="20 21" key="1">
    <citation type="submission" date="2019-01" db="EMBL/GenBank/DDBJ databases">
        <title>Draft genome sequence of Psathyrella aberdarensis IHI B618.</title>
        <authorList>
            <person name="Buettner E."/>
            <person name="Kellner H."/>
        </authorList>
    </citation>
    <scope>NUCLEOTIDE SEQUENCE [LARGE SCALE GENOMIC DNA]</scope>
    <source>
        <strain evidence="20 21">IHI B618</strain>
    </source>
</reference>
<keyword evidence="11" id="KW-0496">Mitochondrion</keyword>
<dbReference type="GO" id="GO:0005509">
    <property type="term" value="F:calcium ion binding"/>
    <property type="evidence" value="ECO:0007669"/>
    <property type="project" value="InterPro"/>
</dbReference>
<evidence type="ECO:0000259" key="19">
    <source>
        <dbReference type="PROSITE" id="PS51684"/>
    </source>
</evidence>
<keyword evidence="4" id="KW-0808">Transferase</keyword>
<evidence type="ECO:0000256" key="8">
    <source>
        <dbReference type="ARBA" id="ARBA00022792"/>
    </source>
</evidence>
<dbReference type="OrthoDB" id="2161at2759"/>
<comment type="similarity">
    <text evidence="2">Belongs to the mitochondrial carrier (TC 2.A.29) family.</text>
</comment>
<keyword evidence="5" id="KW-0949">S-adenosyl-L-methionine</keyword>
<dbReference type="InterPro" id="IPR030382">
    <property type="entry name" value="MeTrfase_TRM5/TYW2"/>
</dbReference>
<dbReference type="PROSITE" id="PS50920">
    <property type="entry name" value="SOLCAR"/>
    <property type="match status" value="3"/>
</dbReference>
<evidence type="ECO:0000256" key="11">
    <source>
        <dbReference type="ARBA" id="ARBA00023128"/>
    </source>
</evidence>
<dbReference type="InterPro" id="IPR018247">
    <property type="entry name" value="EF_Hand_1_Ca_BS"/>
</dbReference>
<dbReference type="PRINTS" id="PR00926">
    <property type="entry name" value="MITOCARRIER"/>
</dbReference>
<feature type="repeat" description="Solcar" evidence="17">
    <location>
        <begin position="618"/>
        <end position="705"/>
    </location>
</feature>
<feature type="domain" description="SAM-dependent methyltransferase TRM5/TYW2-type" evidence="19">
    <location>
        <begin position="1"/>
        <end position="269"/>
    </location>
</feature>
<evidence type="ECO:0000256" key="13">
    <source>
        <dbReference type="ARBA" id="ARBA00038674"/>
    </source>
</evidence>
<evidence type="ECO:0000313" key="21">
    <source>
        <dbReference type="Proteomes" id="UP000290288"/>
    </source>
</evidence>
<keyword evidence="9" id="KW-0106">Calcium</keyword>
<evidence type="ECO:0000256" key="10">
    <source>
        <dbReference type="ARBA" id="ARBA00022989"/>
    </source>
</evidence>
<comment type="function">
    <text evidence="14">Calcium-dependent mitochondrial aspartate and glutamate carrier. Transport of glutamate in mitochondria is required for mitochondrial transamination reactions and ornithine synthesis. Plays also a role in malate-aspartate NADH shuttle, which is critical for growth on acetate and fatty acids.</text>
</comment>
<comment type="subunit">
    <text evidence="13">Homodimer (via N-terminus).</text>
</comment>
<evidence type="ECO:0000256" key="2">
    <source>
        <dbReference type="ARBA" id="ARBA00006375"/>
    </source>
</evidence>
<evidence type="ECO:0000256" key="15">
    <source>
        <dbReference type="ARBA" id="ARBA00073787"/>
    </source>
</evidence>
<evidence type="ECO:0000256" key="16">
    <source>
        <dbReference type="ARBA" id="ARBA00082232"/>
    </source>
</evidence>
<dbReference type="FunFam" id="1.50.40.10:FF:000004">
    <property type="entry name" value="Calcium-binding mitochondrial carrier protein Aralar1"/>
    <property type="match status" value="1"/>
</dbReference>
<accession>A0A4Q2DWI9</accession>
<dbReference type="CDD" id="cd00051">
    <property type="entry name" value="EFh"/>
    <property type="match status" value="1"/>
</dbReference>
<keyword evidence="7" id="KW-0677">Repeat</keyword>
<dbReference type="SMART" id="SM00054">
    <property type="entry name" value="EFh"/>
    <property type="match status" value="2"/>
</dbReference>